<dbReference type="EMBL" id="HBHX01053513">
    <property type="protein sequence ID" value="CAE0133063.1"/>
    <property type="molecule type" value="Transcribed_RNA"/>
</dbReference>
<dbReference type="InterPro" id="IPR036259">
    <property type="entry name" value="MFS_trans_sf"/>
</dbReference>
<keyword evidence="1" id="KW-0472">Membrane</keyword>
<protein>
    <recommendedName>
        <fullName evidence="3">ADP,ATP carrier protein</fullName>
    </recommendedName>
</protein>
<accession>A0A7S3BH03</accession>
<keyword evidence="1" id="KW-0812">Transmembrane</keyword>
<evidence type="ECO:0000313" key="2">
    <source>
        <dbReference type="EMBL" id="CAE0133063.1"/>
    </source>
</evidence>
<dbReference type="AlphaFoldDB" id="A0A7S3BH03"/>
<dbReference type="SUPFAM" id="SSF103473">
    <property type="entry name" value="MFS general substrate transporter"/>
    <property type="match status" value="1"/>
</dbReference>
<proteinExistence type="predicted"/>
<feature type="transmembrane region" description="Helical" evidence="1">
    <location>
        <begin position="74"/>
        <end position="95"/>
    </location>
</feature>
<reference evidence="2" key="1">
    <citation type="submission" date="2021-01" db="EMBL/GenBank/DDBJ databases">
        <authorList>
            <person name="Corre E."/>
            <person name="Pelletier E."/>
            <person name="Niang G."/>
            <person name="Scheremetjew M."/>
            <person name="Finn R."/>
            <person name="Kale V."/>
            <person name="Holt S."/>
            <person name="Cochrane G."/>
            <person name="Meng A."/>
            <person name="Brown T."/>
            <person name="Cohen L."/>
        </authorList>
    </citation>
    <scope>NUCLEOTIDE SEQUENCE</scope>
    <source>
        <strain evidence="2">CCMP281</strain>
    </source>
</reference>
<evidence type="ECO:0008006" key="3">
    <source>
        <dbReference type="Google" id="ProtNLM"/>
    </source>
</evidence>
<organism evidence="2">
    <name type="scientific">Haptolina ericina</name>
    <dbReference type="NCBI Taxonomy" id="156174"/>
    <lineage>
        <taxon>Eukaryota</taxon>
        <taxon>Haptista</taxon>
        <taxon>Haptophyta</taxon>
        <taxon>Prymnesiophyceae</taxon>
        <taxon>Prymnesiales</taxon>
        <taxon>Prymnesiaceae</taxon>
        <taxon>Haptolina</taxon>
    </lineage>
</organism>
<gene>
    <name evidence="2" type="ORF">HERI1096_LOCUS29497</name>
</gene>
<feature type="transmembrane region" description="Helical" evidence="1">
    <location>
        <begin position="115"/>
        <end position="135"/>
    </location>
</feature>
<name>A0A7S3BH03_9EUKA</name>
<evidence type="ECO:0000256" key="1">
    <source>
        <dbReference type="SAM" id="Phobius"/>
    </source>
</evidence>
<keyword evidence="1" id="KW-1133">Transmembrane helix</keyword>
<dbReference type="Gene3D" id="1.20.1250.20">
    <property type="entry name" value="MFS general substrate transporter like domains"/>
    <property type="match status" value="1"/>
</dbReference>
<feature type="transmembrane region" description="Helical" evidence="1">
    <location>
        <begin position="40"/>
        <end position="62"/>
    </location>
</feature>
<sequence length="166" mass="17991">MPLIGLRNFQVHGFLLNALLSLMIAIVWTPCVKGSQVTKILLFVLYCMLYGSYWIVNVTTYAMPSYAFAPNIRATLNGFSAATGKVGAIIGSYAFKAMVDSAPDKSDELNTMITVIMIICTVGALCGAALTVYGVGIDRPLFGRRCPQHEIGSPRTSIRHRGRQAA</sequence>
<feature type="transmembrane region" description="Helical" evidence="1">
    <location>
        <begin position="9"/>
        <end position="28"/>
    </location>
</feature>